<dbReference type="PANTHER" id="PTHR43792:SF16">
    <property type="entry name" value="N-ACETYLTRANSFERASE DOMAIN-CONTAINING PROTEIN"/>
    <property type="match status" value="1"/>
</dbReference>
<dbReference type="Proteomes" id="UP000248553">
    <property type="component" value="Unassembled WGS sequence"/>
</dbReference>
<reference evidence="3" key="1">
    <citation type="submission" date="2018-05" db="EMBL/GenBank/DDBJ databases">
        <authorList>
            <person name="Nie L."/>
        </authorList>
    </citation>
    <scope>NUCLEOTIDE SEQUENCE [LARGE SCALE GENOMIC DNA]</scope>
    <source>
        <strain evidence="3">NL</strain>
    </source>
</reference>
<dbReference type="AlphaFoldDB" id="A0A328BHQ8"/>
<feature type="domain" description="N-acetyltransferase" evidence="1">
    <location>
        <begin position="22"/>
        <end position="185"/>
    </location>
</feature>
<proteinExistence type="predicted"/>
<keyword evidence="2" id="KW-0808">Transferase</keyword>
<evidence type="ECO:0000313" key="3">
    <source>
        <dbReference type="Proteomes" id="UP000248553"/>
    </source>
</evidence>
<dbReference type="PANTHER" id="PTHR43792">
    <property type="entry name" value="GNAT FAMILY, PUTATIVE (AFU_ORTHOLOGUE AFUA_3G00765)-RELATED-RELATED"/>
    <property type="match status" value="1"/>
</dbReference>
<protein>
    <submittedName>
        <fullName evidence="2">GNAT family N-acetyltransferase</fullName>
    </submittedName>
</protein>
<dbReference type="RefSeq" id="WP_111479039.1">
    <property type="nucleotide sequence ID" value="NZ_QHKM01000004.1"/>
</dbReference>
<dbReference type="EMBL" id="QHKM01000004">
    <property type="protein sequence ID" value="RAK66129.1"/>
    <property type="molecule type" value="Genomic_DNA"/>
</dbReference>
<name>A0A328BHQ8_9BACT</name>
<dbReference type="Gene3D" id="3.40.630.30">
    <property type="match status" value="1"/>
</dbReference>
<organism evidence="2 3">
    <name type="scientific">Hymenobacter edaphi</name>
    <dbReference type="NCBI Taxonomy" id="2211146"/>
    <lineage>
        <taxon>Bacteria</taxon>
        <taxon>Pseudomonadati</taxon>
        <taxon>Bacteroidota</taxon>
        <taxon>Cytophagia</taxon>
        <taxon>Cytophagales</taxon>
        <taxon>Hymenobacteraceae</taxon>
        <taxon>Hymenobacter</taxon>
    </lineage>
</organism>
<comment type="caution">
    <text evidence="2">The sequence shown here is derived from an EMBL/GenBank/DDBJ whole genome shotgun (WGS) entry which is preliminary data.</text>
</comment>
<dbReference type="Pfam" id="PF13302">
    <property type="entry name" value="Acetyltransf_3"/>
    <property type="match status" value="1"/>
</dbReference>
<evidence type="ECO:0000313" key="2">
    <source>
        <dbReference type="EMBL" id="RAK66129.1"/>
    </source>
</evidence>
<dbReference type="GO" id="GO:0016747">
    <property type="term" value="F:acyltransferase activity, transferring groups other than amino-acyl groups"/>
    <property type="evidence" value="ECO:0007669"/>
    <property type="project" value="InterPro"/>
</dbReference>
<evidence type="ECO:0000259" key="1">
    <source>
        <dbReference type="PROSITE" id="PS51186"/>
    </source>
</evidence>
<dbReference type="PROSITE" id="PS51186">
    <property type="entry name" value="GNAT"/>
    <property type="match status" value="1"/>
</dbReference>
<dbReference type="InterPro" id="IPR000182">
    <property type="entry name" value="GNAT_dom"/>
</dbReference>
<gene>
    <name evidence="2" type="ORF">DLM85_15655</name>
</gene>
<dbReference type="SUPFAM" id="SSF55729">
    <property type="entry name" value="Acyl-CoA N-acyltransferases (Nat)"/>
    <property type="match status" value="1"/>
</dbReference>
<dbReference type="InterPro" id="IPR016181">
    <property type="entry name" value="Acyl_CoA_acyltransferase"/>
</dbReference>
<keyword evidence="3" id="KW-1185">Reference proteome</keyword>
<sequence>MQLLTLGGLAPAAIPRLETPDLLLRGPRPDDLLEAAALHQDPAFYRYLGNQPNDEETVWRRILGQQGLWAMLGYGSWSVEEKATGRFIGTTGFFDYQRDLTPSLKGTPEAGWVFAPRVHGRGFASQALQVALAWADEHLPAPRTACIIDPDNAASLRLAHKFGYREYARSPYHGSDIVLLERPRGGQ</sequence>
<accession>A0A328BHQ8</accession>
<dbReference type="InterPro" id="IPR051531">
    <property type="entry name" value="N-acetyltransferase"/>
</dbReference>
<dbReference type="OrthoDB" id="9788916at2"/>